<protein>
    <submittedName>
        <fullName evidence="1">Uncharacterized protein</fullName>
    </submittedName>
</protein>
<reference evidence="1" key="1">
    <citation type="journal article" date="2015" name="Nature">
        <title>Complex archaea that bridge the gap between prokaryotes and eukaryotes.</title>
        <authorList>
            <person name="Spang A."/>
            <person name="Saw J.H."/>
            <person name="Jorgensen S.L."/>
            <person name="Zaremba-Niedzwiedzka K."/>
            <person name="Martijn J."/>
            <person name="Lind A.E."/>
            <person name="van Eijk R."/>
            <person name="Schleper C."/>
            <person name="Guy L."/>
            <person name="Ettema T.J."/>
        </authorList>
    </citation>
    <scope>NUCLEOTIDE SEQUENCE</scope>
</reference>
<sequence length="39" mass="4799">MNQHCKCGKKIIIDISCGYFCKCGRRWWWNFRKSIYILV</sequence>
<feature type="non-terminal residue" evidence="1">
    <location>
        <position position="39"/>
    </location>
</feature>
<accession>A0A0F9HTZ8</accession>
<comment type="caution">
    <text evidence="1">The sequence shown here is derived from an EMBL/GenBank/DDBJ whole genome shotgun (WGS) entry which is preliminary data.</text>
</comment>
<organism evidence="1">
    <name type="scientific">marine sediment metagenome</name>
    <dbReference type="NCBI Taxonomy" id="412755"/>
    <lineage>
        <taxon>unclassified sequences</taxon>
        <taxon>metagenomes</taxon>
        <taxon>ecological metagenomes</taxon>
    </lineage>
</organism>
<proteinExistence type="predicted"/>
<name>A0A0F9HTZ8_9ZZZZ</name>
<evidence type="ECO:0000313" key="1">
    <source>
        <dbReference type="EMBL" id="KKL78607.1"/>
    </source>
</evidence>
<gene>
    <name evidence="1" type="ORF">LCGC14_2023120</name>
</gene>
<dbReference type="EMBL" id="LAZR01023406">
    <property type="protein sequence ID" value="KKL78607.1"/>
    <property type="molecule type" value="Genomic_DNA"/>
</dbReference>
<dbReference type="AlphaFoldDB" id="A0A0F9HTZ8"/>